<dbReference type="Proteomes" id="UP000000594">
    <property type="component" value="Chromosome"/>
</dbReference>
<feature type="domain" description="Terminase large subunit-like ATPase" evidence="1">
    <location>
        <begin position="80"/>
        <end position="242"/>
    </location>
</feature>
<accession>Q6KKE1</accession>
<dbReference type="EMBL" id="AE017334">
    <property type="protein sequence ID" value="AAT34489.1"/>
    <property type="molecule type" value="Genomic_DNA"/>
</dbReference>
<dbReference type="GO" id="GO:0004519">
    <property type="term" value="F:endonuclease activity"/>
    <property type="evidence" value="ECO:0007669"/>
    <property type="project" value="InterPro"/>
</dbReference>
<dbReference type="Gene3D" id="3.40.50.300">
    <property type="entry name" value="P-loop containing nucleotide triphosphate hydrolases"/>
    <property type="match status" value="1"/>
</dbReference>
<dbReference type="OrthoDB" id="9760250at2"/>
<protein>
    <submittedName>
        <fullName evidence="3">Prophage LambdaBa03, terminase, large subunit</fullName>
    </submittedName>
</protein>
<dbReference type="InterPro" id="IPR027417">
    <property type="entry name" value="P-loop_NTPase"/>
</dbReference>
<dbReference type="Pfam" id="PF03354">
    <property type="entry name" value="TerL_ATPase"/>
    <property type="match status" value="1"/>
</dbReference>
<evidence type="ECO:0000259" key="1">
    <source>
        <dbReference type="Pfam" id="PF03354"/>
    </source>
</evidence>
<accession>Q81X86</accession>
<dbReference type="Gene3D" id="3.30.420.240">
    <property type="match status" value="1"/>
</dbReference>
<dbReference type="InterPro" id="IPR005021">
    <property type="entry name" value="Terminase_largesu-like"/>
</dbReference>
<dbReference type="PANTHER" id="PTHR41287:SF1">
    <property type="entry name" value="PROTEIN YMFN"/>
    <property type="match status" value="1"/>
</dbReference>
<dbReference type="InterPro" id="IPR046462">
    <property type="entry name" value="TerL_nuclease"/>
</dbReference>
<keyword evidence="4" id="KW-1185">Reference proteome</keyword>
<dbReference type="PANTHER" id="PTHR41287">
    <property type="match status" value="1"/>
</dbReference>
<proteinExistence type="predicted"/>
<dbReference type="InterPro" id="IPR046461">
    <property type="entry name" value="TerL_ATPase"/>
</dbReference>
<name>A0A348AC14_BACAN</name>
<dbReference type="PATRIC" id="fig|1392.232.peg.655"/>
<gene>
    <name evidence="3" type="ordered locus">GBAA_5356</name>
</gene>
<evidence type="ECO:0000313" key="4">
    <source>
        <dbReference type="Proteomes" id="UP000000594"/>
    </source>
</evidence>
<organism evidence="3 4">
    <name type="scientific">Bacillus anthracis</name>
    <name type="common">anthrax bacterium</name>
    <dbReference type="NCBI Taxonomy" id="1392"/>
    <lineage>
        <taxon>Bacteria</taxon>
        <taxon>Bacillati</taxon>
        <taxon>Bacillota</taxon>
        <taxon>Bacilli</taxon>
        <taxon>Bacillales</taxon>
        <taxon>Bacillaceae</taxon>
        <taxon>Bacillus</taxon>
        <taxon>Bacillus cereus group</taxon>
    </lineage>
</organism>
<sequence length="523" mass="60577">MNKSVAYAKAVVFGDIVAPSQVRQACINFLHEYYVLQDQADYIYKWNTKIEKKIDKIIKNLNFARGAKSAQPMFPNLALFQWFIIQNTFCWVYKEFPTKRKIREVIFTVARKNAKSVLSCIIHILAFFLDEANQTHYIGSNTKQQATIIFDELVAIIKASPNMLPFFNIKKTYVEFTPKNCKIVALSGDASKADGTMVYCASVDELGASNEIFKMVSSLETGQFGPRNPLIIKISTSYPIENGFNYWNETVDALRKNTFADEPNPRQFGLIFTIDNPKKRIQLNGRDAERWENPEVWAEANPLVAEVQDLADKLLEDYKTKKDIPKDFFLFKVKNLNMWLGANEGDGNFFVDKHTLQKSLYKPASDWEWWRGKRQVIIGLDLSLSTDNTAVTFMWYDQQNEHHYAKNLVFYPKNKETDKTQKERIPYDKWARAGYCQPIGEDTVDYDEMADIIVDICEQYDIQIGSIAYDTKYSYTLLKRLVNELSMEVDPVKIEQDARHLGNAISYLQRIIYEGTFFMPQIH</sequence>
<dbReference type="GeneID" id="45024959"/>
<feature type="domain" description="Terminase large subunit-like endonuclease" evidence="2">
    <location>
        <begin position="293"/>
        <end position="514"/>
    </location>
</feature>
<dbReference type="Pfam" id="PF20441">
    <property type="entry name" value="TerL_nuclease"/>
    <property type="match status" value="1"/>
</dbReference>
<evidence type="ECO:0000313" key="3">
    <source>
        <dbReference type="EMBL" id="AAT34489.1"/>
    </source>
</evidence>
<dbReference type="AlphaFoldDB" id="A0A348AC14"/>
<reference evidence="3 4" key="1">
    <citation type="journal article" date="2009" name="J. Bacteriol.">
        <title>The complete genome sequence of Bacillus anthracis Ames 'Ancestor'.</title>
        <authorList>
            <person name="Ravel J."/>
            <person name="Jiang L."/>
            <person name="Stanley S.T."/>
            <person name="Wilson M.R."/>
            <person name="Decker R.S."/>
            <person name="Read T.D."/>
            <person name="Worsham P."/>
            <person name="Keim P.S."/>
            <person name="Salzberg S.L."/>
            <person name="Fraser-Liggett C.M."/>
            <person name="Rasko D.A."/>
        </authorList>
    </citation>
    <scope>NUCLEOTIDE SEQUENCE [LARGE SCALE GENOMIC DNA]</scope>
    <source>
        <strain evidence="4">Ames ancestor</strain>
    </source>
</reference>
<accession>E9QS74</accession>
<dbReference type="KEGG" id="bar:GBAA_5356"/>
<dbReference type="RefSeq" id="WP_003159006.1">
    <property type="nucleotide sequence ID" value="NZ_AP014833.1"/>
</dbReference>
<accession>A0A348AC14</accession>
<dbReference type="OMA" id="NACAVEE"/>
<evidence type="ECO:0000259" key="2">
    <source>
        <dbReference type="Pfam" id="PF20441"/>
    </source>
</evidence>